<dbReference type="AlphaFoldDB" id="A0A2X4TXN3"/>
<sequence>MHYWVKYNKFTHGIFLTCNSINGGLHEYTQLVGDGSRSWNA</sequence>
<dbReference type="Proteomes" id="UP000248897">
    <property type="component" value="Chromosome 1"/>
</dbReference>
<evidence type="ECO:0000313" key="2">
    <source>
        <dbReference type="Proteomes" id="UP000248897"/>
    </source>
</evidence>
<evidence type="ECO:0000313" key="1">
    <source>
        <dbReference type="EMBL" id="SQI32187.1"/>
    </source>
</evidence>
<reference evidence="1 2" key="1">
    <citation type="submission" date="2018-06" db="EMBL/GenBank/DDBJ databases">
        <authorList>
            <consortium name="Pathogen Informatics"/>
            <person name="Doyle S."/>
        </authorList>
    </citation>
    <scope>NUCLEOTIDE SEQUENCE [LARGE SCALE GENOMIC DNA]</scope>
    <source>
        <strain evidence="1 2">NCTC12961</strain>
    </source>
</reference>
<accession>A0A2X4TXN3</accession>
<gene>
    <name evidence="1" type="ORF">NCTC12961_01008</name>
</gene>
<protein>
    <submittedName>
        <fullName evidence="1">Uncharacterized protein</fullName>
    </submittedName>
</protein>
<proteinExistence type="predicted"/>
<organism evidence="1 2">
    <name type="scientific">Serratia plymuthica</name>
    <dbReference type="NCBI Taxonomy" id="82996"/>
    <lineage>
        <taxon>Bacteria</taxon>
        <taxon>Pseudomonadati</taxon>
        <taxon>Pseudomonadota</taxon>
        <taxon>Gammaproteobacteria</taxon>
        <taxon>Enterobacterales</taxon>
        <taxon>Yersiniaceae</taxon>
        <taxon>Serratia</taxon>
    </lineage>
</organism>
<name>A0A2X4TXN3_SERPL</name>
<dbReference type="EMBL" id="LS483469">
    <property type="protein sequence ID" value="SQI32187.1"/>
    <property type="molecule type" value="Genomic_DNA"/>
</dbReference>